<gene>
    <name evidence="1" type="ORF">UFOVP371_33</name>
</gene>
<name>A0A6J7X1D0_9CAUD</name>
<dbReference type="EMBL" id="LR798312">
    <property type="protein sequence ID" value="CAB5222792.1"/>
    <property type="molecule type" value="Genomic_DNA"/>
</dbReference>
<reference evidence="1" key="1">
    <citation type="submission" date="2020-05" db="EMBL/GenBank/DDBJ databases">
        <authorList>
            <person name="Chiriac C."/>
            <person name="Salcher M."/>
            <person name="Ghai R."/>
            <person name="Kavagutti S V."/>
        </authorList>
    </citation>
    <scope>NUCLEOTIDE SEQUENCE</scope>
</reference>
<evidence type="ECO:0000313" key="1">
    <source>
        <dbReference type="EMBL" id="CAB5222792.1"/>
    </source>
</evidence>
<proteinExistence type="predicted"/>
<protein>
    <submittedName>
        <fullName evidence="1">Uncharacterized protein</fullName>
    </submittedName>
</protein>
<organism evidence="1">
    <name type="scientific">uncultured Caudovirales phage</name>
    <dbReference type="NCBI Taxonomy" id="2100421"/>
    <lineage>
        <taxon>Viruses</taxon>
        <taxon>Duplodnaviria</taxon>
        <taxon>Heunggongvirae</taxon>
        <taxon>Uroviricota</taxon>
        <taxon>Caudoviricetes</taxon>
        <taxon>Peduoviridae</taxon>
        <taxon>Maltschvirus</taxon>
        <taxon>Maltschvirus maltsch</taxon>
    </lineage>
</organism>
<sequence length="37" mass="4275">MDALPPPAISAPAPVCQRWGWSSDRQHVWCIVWKEKK</sequence>
<accession>A0A6J7X1D0</accession>